<name>A0ABR9ZQX0_9FIRM</name>
<dbReference type="InterPro" id="IPR002625">
    <property type="entry name" value="Smr_dom"/>
</dbReference>
<keyword evidence="3 8" id="KW-0547">Nucleotide-binding</keyword>
<dbReference type="GO" id="GO:0004519">
    <property type="term" value="F:endonuclease activity"/>
    <property type="evidence" value="ECO:0007669"/>
    <property type="project" value="UniProtKB-KW"/>
</dbReference>
<dbReference type="Pfam" id="PF20297">
    <property type="entry name" value="MSSS"/>
    <property type="match status" value="1"/>
</dbReference>
<feature type="domain" description="Smr" evidence="10">
    <location>
        <begin position="714"/>
        <end position="789"/>
    </location>
</feature>
<sequence length="789" mass="87893">MLEKTLRVLEYPKIIEMLSDCASSGLGKSLCRDLKPQIDIEMIRQGLGETTEATGMLIQFGNIPMGPLFDLKDSIKIAQIGGCLSPKQLLEICDSLRTSRAIKKFISGSESAHEKYPLLNAIAILISAHQEVEKHIELCIISDQEISDHASPELRRIRKGIESKNAAIRNKLESIIASPSAQKYLQDPIITIRQDRFVIPVKSEHKNQIKGMVHDQSAKGSTFYIEPMAVVELNNEMRMLKVEEQKEIERILRMLTGEVAEIGDAIITNTQALSQIDFIFAKGKLSLAMRGIEPELNVQNRFRIKNGRHPLIHKDVVVPSNIWLGESFNTLLITGPNTGGKTVTLKTVGLLTLMAQAGLHIPASYGTEISVFEQIFADIGDEQSIEQSLSTFSSHMTNIVQILNEVTPNSLCLFDELGAGTDPTEGAALAMAILDKLRNWHVRTLATTHYSELKEYAIVNDGIENASVEFDVETLSPTYKLLIGIPGKSNAFEISKKLGLSQELIDYAKEYVHKDNIEFEEIIANIEKTRKQVEEERDAAIRMRLEVEKLKKSLKEKEEKITTQRDKLLKTSKDEAKEVLRRAKEEADEIVKSLREIKKNADQGKNKEIEAMRKRLADSISSVTDSVIDVEATNEFAPESLLLGDSVIVLSINQEATVISLPNDKGDLTVQVGLMKMNVNLKGLALISKKKQDDKVVKKVRAFNAVSANIKTEIDVRGHNIDDAVMIIDKYLDDAAIANLERVRIIHGKGTGVLRKGLHAHFKRHPHVKKFEDAAYNEGGNGATVIELK</sequence>
<comment type="subunit">
    <text evidence="8">Homodimer. Binds to stalled ribosomes, contacting rRNA.</text>
</comment>
<dbReference type="InterPro" id="IPR007696">
    <property type="entry name" value="DNA_mismatch_repair_MutS_core"/>
</dbReference>
<dbReference type="EC" id="3.6.4.-" evidence="8"/>
<evidence type="ECO:0000256" key="7">
    <source>
        <dbReference type="ARBA" id="ARBA00023125"/>
    </source>
</evidence>
<keyword evidence="12" id="KW-1185">Reference proteome</keyword>
<evidence type="ECO:0000256" key="9">
    <source>
        <dbReference type="SAM" id="Coils"/>
    </source>
</evidence>
<comment type="similarity">
    <text evidence="8">Belongs to the DNA mismatch repair MutS family. MutS2 subfamily.</text>
</comment>
<dbReference type="RefSeq" id="WP_194701082.1">
    <property type="nucleotide sequence ID" value="NZ_JADKNH010000003.1"/>
</dbReference>
<dbReference type="InterPro" id="IPR036187">
    <property type="entry name" value="DNA_mismatch_repair_MutS_sf"/>
</dbReference>
<keyword evidence="9" id="KW-0175">Coiled coil</keyword>
<dbReference type="CDD" id="cd03280">
    <property type="entry name" value="ABC_MutS2"/>
    <property type="match status" value="1"/>
</dbReference>
<evidence type="ECO:0000256" key="1">
    <source>
        <dbReference type="ARBA" id="ARBA00022722"/>
    </source>
</evidence>
<feature type="coiled-coil region" evidence="9">
    <location>
        <begin position="516"/>
        <end position="600"/>
    </location>
</feature>
<dbReference type="InterPro" id="IPR000432">
    <property type="entry name" value="DNA_mismatch_repair_MutS_C"/>
</dbReference>
<evidence type="ECO:0000256" key="3">
    <source>
        <dbReference type="ARBA" id="ARBA00022741"/>
    </source>
</evidence>
<dbReference type="SUPFAM" id="SSF48334">
    <property type="entry name" value="DNA repair protein MutS, domain III"/>
    <property type="match status" value="1"/>
</dbReference>
<keyword evidence="5 8" id="KW-0067">ATP-binding</keyword>
<dbReference type="SUPFAM" id="SSF52540">
    <property type="entry name" value="P-loop containing nucleoside triphosphate hydrolases"/>
    <property type="match status" value="1"/>
</dbReference>
<dbReference type="PIRSF" id="PIRSF005814">
    <property type="entry name" value="MutS_YshD"/>
    <property type="match status" value="1"/>
</dbReference>
<organism evidence="11 12">
    <name type="scientific">Fusibacter ferrireducens</name>
    <dbReference type="NCBI Taxonomy" id="2785058"/>
    <lineage>
        <taxon>Bacteria</taxon>
        <taxon>Bacillati</taxon>
        <taxon>Bacillota</taxon>
        <taxon>Clostridia</taxon>
        <taxon>Eubacteriales</taxon>
        <taxon>Eubacteriales Family XII. Incertae Sedis</taxon>
        <taxon>Fusibacter</taxon>
    </lineage>
</organism>
<dbReference type="EC" id="3.1.-.-" evidence="8"/>
<evidence type="ECO:0000256" key="4">
    <source>
        <dbReference type="ARBA" id="ARBA00022801"/>
    </source>
</evidence>
<keyword evidence="6 8" id="KW-0694">RNA-binding</keyword>
<dbReference type="PANTHER" id="PTHR48466:SF2">
    <property type="entry name" value="OS10G0509000 PROTEIN"/>
    <property type="match status" value="1"/>
</dbReference>
<evidence type="ECO:0000256" key="2">
    <source>
        <dbReference type="ARBA" id="ARBA00022730"/>
    </source>
</evidence>
<evidence type="ECO:0000313" key="12">
    <source>
        <dbReference type="Proteomes" id="UP000614200"/>
    </source>
</evidence>
<keyword evidence="7 8" id="KW-0238">DNA-binding</keyword>
<dbReference type="Proteomes" id="UP000614200">
    <property type="component" value="Unassembled WGS sequence"/>
</dbReference>
<dbReference type="PROSITE" id="PS00486">
    <property type="entry name" value="DNA_MISMATCH_REPAIR_2"/>
    <property type="match status" value="1"/>
</dbReference>
<dbReference type="PROSITE" id="PS50828">
    <property type="entry name" value="SMR"/>
    <property type="match status" value="1"/>
</dbReference>
<dbReference type="EMBL" id="JADKNH010000003">
    <property type="protein sequence ID" value="MBF4692849.1"/>
    <property type="molecule type" value="Genomic_DNA"/>
</dbReference>
<dbReference type="Pfam" id="PF01713">
    <property type="entry name" value="Smr"/>
    <property type="match status" value="1"/>
</dbReference>
<dbReference type="InterPro" id="IPR036063">
    <property type="entry name" value="Smr_dom_sf"/>
</dbReference>
<comment type="function">
    <text evidence="8">Acts as a ribosome collision sensor, splitting the ribosome into its 2 subunits. Detects stalled/collided 70S ribosomes which it binds and splits by an ATP-hydrolysis driven conformational change. Acts upstream of the ribosome quality control system (RQC), a ribosome-associated complex that mediates the extraction of incompletely synthesized nascent chains from stalled ribosomes and their subsequent degradation. Probably generates substrates for RQC.</text>
</comment>
<dbReference type="SMART" id="SM00534">
    <property type="entry name" value="MUTSac"/>
    <property type="match status" value="1"/>
</dbReference>
<comment type="caution">
    <text evidence="11">The sequence shown here is derived from an EMBL/GenBank/DDBJ whole genome shotgun (WGS) entry which is preliminary data.</text>
</comment>
<proteinExistence type="inferred from homology"/>
<keyword evidence="8 11" id="KW-0255">Endonuclease</keyword>
<keyword evidence="2 8" id="KW-0699">rRNA-binding</keyword>
<accession>A0ABR9ZQX0</accession>
<dbReference type="NCBIfam" id="TIGR01069">
    <property type="entry name" value="mutS2"/>
    <property type="match status" value="1"/>
</dbReference>
<dbReference type="InterPro" id="IPR005747">
    <property type="entry name" value="MutS2"/>
</dbReference>
<evidence type="ECO:0000256" key="6">
    <source>
        <dbReference type="ARBA" id="ARBA00022884"/>
    </source>
</evidence>
<dbReference type="Gene3D" id="3.30.1370.110">
    <property type="match status" value="1"/>
</dbReference>
<dbReference type="Pfam" id="PF00488">
    <property type="entry name" value="MutS_V"/>
    <property type="match status" value="1"/>
</dbReference>
<comment type="function">
    <text evidence="8">Endonuclease that is involved in the suppression of homologous recombination and thus may have a key role in the control of bacterial genetic diversity.</text>
</comment>
<dbReference type="SMART" id="SM00463">
    <property type="entry name" value="SMR"/>
    <property type="match status" value="1"/>
</dbReference>
<evidence type="ECO:0000256" key="5">
    <source>
        <dbReference type="ARBA" id="ARBA00022840"/>
    </source>
</evidence>
<dbReference type="SMART" id="SM00533">
    <property type="entry name" value="MUTSd"/>
    <property type="match status" value="1"/>
</dbReference>
<dbReference type="InterPro" id="IPR046893">
    <property type="entry name" value="MSSS"/>
</dbReference>
<dbReference type="Gene3D" id="3.40.50.300">
    <property type="entry name" value="P-loop containing nucleotide triphosphate hydrolases"/>
    <property type="match status" value="1"/>
</dbReference>
<dbReference type="InterPro" id="IPR045076">
    <property type="entry name" value="MutS"/>
</dbReference>
<evidence type="ECO:0000256" key="8">
    <source>
        <dbReference type="HAMAP-Rule" id="MF_00092"/>
    </source>
</evidence>
<feature type="binding site" evidence="8">
    <location>
        <begin position="335"/>
        <end position="342"/>
    </location>
    <ligand>
        <name>ATP</name>
        <dbReference type="ChEBI" id="CHEBI:30616"/>
    </ligand>
</feature>
<evidence type="ECO:0000313" key="11">
    <source>
        <dbReference type="EMBL" id="MBF4692849.1"/>
    </source>
</evidence>
<dbReference type="PANTHER" id="PTHR48466">
    <property type="entry name" value="OS10G0509000 PROTEIN-RELATED"/>
    <property type="match status" value="1"/>
</dbReference>
<keyword evidence="4 8" id="KW-0378">Hydrolase</keyword>
<evidence type="ECO:0000259" key="10">
    <source>
        <dbReference type="PROSITE" id="PS50828"/>
    </source>
</evidence>
<dbReference type="HAMAP" id="MF_00092">
    <property type="entry name" value="MutS2"/>
    <property type="match status" value="1"/>
</dbReference>
<reference evidence="11 12" key="1">
    <citation type="submission" date="2020-11" db="EMBL/GenBank/DDBJ databases">
        <title>Fusibacter basophilias sp. nov.</title>
        <authorList>
            <person name="Qiu D."/>
        </authorList>
    </citation>
    <scope>NUCLEOTIDE SEQUENCE [LARGE SCALE GENOMIC DNA]</scope>
    <source>
        <strain evidence="11 12">Q10-2</strain>
    </source>
</reference>
<keyword evidence="1 8" id="KW-0540">Nuclease</keyword>
<gene>
    <name evidence="8" type="primary">mutS2</name>
    <name evidence="8" type="synonym">rqcU</name>
    <name evidence="11" type="ORF">ISU02_06945</name>
</gene>
<dbReference type="InterPro" id="IPR027417">
    <property type="entry name" value="P-loop_NTPase"/>
</dbReference>
<protein>
    <recommendedName>
        <fullName evidence="8">Endonuclease MutS2</fullName>
        <ecNumber evidence="8">3.1.-.-</ecNumber>
    </recommendedName>
    <alternativeName>
        <fullName evidence="8">Ribosome-associated protein quality control-upstream factor</fullName>
        <shortName evidence="8">RQC-upstream factor</shortName>
        <shortName evidence="8">RqcU</shortName>
        <ecNumber evidence="8">3.6.4.-</ecNumber>
    </alternativeName>
</protein>
<dbReference type="SUPFAM" id="SSF160443">
    <property type="entry name" value="SMR domain-like"/>
    <property type="match status" value="1"/>
</dbReference>